<dbReference type="PROSITE" id="PS51533">
    <property type="entry name" value="ADD"/>
    <property type="match status" value="1"/>
</dbReference>
<keyword evidence="8" id="KW-0132">Cell division</keyword>
<dbReference type="EC" id="2.1.1.37" evidence="4"/>
<dbReference type="PROSITE" id="PS50021">
    <property type="entry name" value="CH"/>
    <property type="match status" value="1"/>
</dbReference>
<dbReference type="Pfam" id="PF00855">
    <property type="entry name" value="PWWP"/>
    <property type="match status" value="1"/>
</dbReference>
<keyword evidence="6" id="KW-0678">Repressor</keyword>
<evidence type="ECO:0000256" key="5">
    <source>
        <dbReference type="ARBA" id="ARBA00022490"/>
    </source>
</evidence>
<feature type="region of interest" description="Disordered" evidence="21">
    <location>
        <begin position="870"/>
        <end position="910"/>
    </location>
</feature>
<comment type="similarity">
    <text evidence="20">Belongs to the class I-like SAM-binding methyltransferase superfamily. C5-methyltransferase family.</text>
</comment>
<comment type="subcellular location">
    <subcellularLocation>
        <location evidence="2">Cytoplasm</location>
        <location evidence="2">Cytoskeleton</location>
    </subcellularLocation>
    <subcellularLocation>
        <location evidence="1">Nucleus</location>
    </subcellularLocation>
</comment>
<evidence type="ECO:0000256" key="2">
    <source>
        <dbReference type="ARBA" id="ARBA00004245"/>
    </source>
</evidence>
<dbReference type="PROSITE" id="PS50812">
    <property type="entry name" value="PWWP"/>
    <property type="match status" value="1"/>
</dbReference>
<dbReference type="PROSITE" id="PS51679">
    <property type="entry name" value="SAM_MT_C5"/>
    <property type="match status" value="1"/>
</dbReference>
<dbReference type="InterPro" id="IPR025766">
    <property type="entry name" value="ADD"/>
</dbReference>
<dbReference type="GO" id="GO:0003677">
    <property type="term" value="F:DNA binding"/>
    <property type="evidence" value="ECO:0007669"/>
    <property type="project" value="UniProtKB-KW"/>
</dbReference>
<name>A0A8T3D3J6_9TELE</name>
<feature type="compositionally biased region" description="Polar residues" evidence="21">
    <location>
        <begin position="234"/>
        <end position="246"/>
    </location>
</feature>
<evidence type="ECO:0000259" key="23">
    <source>
        <dbReference type="PROSITE" id="PS50812"/>
    </source>
</evidence>
<organism evidence="25 26">
    <name type="scientific">Albula goreensis</name>
    <dbReference type="NCBI Taxonomy" id="1534307"/>
    <lineage>
        <taxon>Eukaryota</taxon>
        <taxon>Metazoa</taxon>
        <taxon>Chordata</taxon>
        <taxon>Craniata</taxon>
        <taxon>Vertebrata</taxon>
        <taxon>Euteleostomi</taxon>
        <taxon>Actinopterygii</taxon>
        <taxon>Neopterygii</taxon>
        <taxon>Teleostei</taxon>
        <taxon>Albuliformes</taxon>
        <taxon>Albulidae</taxon>
        <taxon>Albula</taxon>
    </lineage>
</organism>
<comment type="similarity">
    <text evidence="3">Belongs to the MAPRE family.</text>
</comment>
<evidence type="ECO:0000256" key="18">
    <source>
        <dbReference type="ARBA" id="ARBA00023242"/>
    </source>
</evidence>
<keyword evidence="9 20" id="KW-0808">Transferase</keyword>
<evidence type="ECO:0000256" key="4">
    <source>
        <dbReference type="ARBA" id="ARBA00011975"/>
    </source>
</evidence>
<comment type="caution">
    <text evidence="25">The sequence shown here is derived from an EMBL/GenBank/DDBJ whole genome shotgun (WGS) entry which is preliminary data.</text>
</comment>
<keyword evidence="26" id="KW-1185">Reference proteome</keyword>
<protein>
    <recommendedName>
        <fullName evidence="4">DNA (cytosine-5-)-methyltransferase</fullName>
        <ecNumber evidence="4">2.1.1.37</ecNumber>
    </recommendedName>
</protein>
<evidence type="ECO:0000256" key="14">
    <source>
        <dbReference type="ARBA" id="ARBA00022776"/>
    </source>
</evidence>
<evidence type="ECO:0000256" key="20">
    <source>
        <dbReference type="PROSITE-ProRule" id="PRU01016"/>
    </source>
</evidence>
<sequence length="1520" mass="168979">MATNVTTEPDVLENSSQFTLLAWLNSSLQTKFTKVEQTCSGAAFCQLMDWLFPGSLDLAQVKFQTQEEVDFIHNFNLLEASFRMKGVTKTVPVEQLIRGNFKDSFTFLKWFKKFFDVNFHDQVYCPLEARDGQDIQPVKTDGLALPRSPRNRSESDEETPTKTRKRTVFLEEWSQAYSWASASKLGEIYAHCGVCDINLNVNHGGKFDLKRHHQSIRHRKNATRHRKNAKERASSQPTPTSDSLPCSPSMLKFLDTLCADSEALAKARNGGGVSLHAARYILGLGYPGDLASVCHQAPYCLYLYRGLELGGGASTCCAVLIGFFDARAGRSRIRLLDVIQPQKCSGCDCDESAVSETLAETLKRFQIPIANMAAVYVDGDACSAGQITRRLGELSGRAVISLAGLYSLADRACHAGITAISATPLELIADIHRHYSACSTANDNLKQLFAHMGAPEGLAGRSRQLVGIVQKMLEMWADLVTYFRELKDEGAGLICEQLEKAGVKAAFGFLSHALEPLQAFEERLSSGGREGRLPHILKAASGLLRSYAARFLHPQAIAKYLKERDPALLVDRKLHLPEDELDVGGAAADFIGGAGGIGGFVEEAVSFYAAVTGAVADALPLSDGVLRDMALLLSPSGRMQVTSRAVGDLGAQLGLVGTPTLAACLKQDFLEYQLTEQEAEGEGPGEDTPLEQHWGAVLRTMEHESVFRKLILTLLALPCPPLELKVVLTQALENGDTSLFDDTITENEQDSTVDLTNVSFPSEATPTKPTLSGAHPAPLQARIKGVELVKPCSVVLEKIPQVDSKQDETIFIEDDIIWTSSSLNVEEARSARLCEAKHSSHSQGRTHAILRGQVPGAPHRAWRNTETPLRALAGPGGRVPTGAKSPGEDRASLSSTPNRTSPIPRHNKKSYSYQDGRGFDMGELVWGKVKGFSWWPGLVMGWRSKQAQLGMRRVEWFGDGKFSEICIERLLPFAAFPKCFCANSFTSLPLYKDAIYHVLELAADRCGKVFPLGKVSDREEELKMLMDWAFNGFKPTGPDGFRPPLEANDVASMKCELENSFSDYQPPAKKKHMNKNRLLQDYNREQMVQEVQKKGKNIEDFCLSCGSVSIEAFHPLFEGSLCLKCKENVTETLYRYDDDGYQSYCTVCCAGLEVILCGNNNCCRCYCKDCLNTLVGEGTFERLMEVDPWSCYLCLPSQRYGVLKPRPDWSMRVQEFFINESAMEFEPHRVYPSIPANQRRPIRVLSLFDGIATGYLVLRDLGFKVDSYIASEICEDSVAVGMIKHEGKIMHISDVRSITRKNIADWGPFDLLIGGSPCNDLSMVNPARKGLFEGTGRLFFEYYRMLTMMRPKEGDDRPFFWLFENVVAMESRDKSDICRFLECNPVMIDAVKVSPAHRARYFWGNLPGMNRPLAASLTDSVNLQDCLEIGRKAKFDKVRTITTKSNSIRQGKSETLPVTMNGKDDYLWCTEIERIFGFPKHYTDVNNMGRAQRQKVLGRSWSVPVIRHLFAPLKDYFACE</sequence>
<dbReference type="Pfam" id="PF17980">
    <property type="entry name" value="ADD_DNMT3"/>
    <property type="match status" value="1"/>
</dbReference>
<dbReference type="Gene3D" id="3.40.50.150">
    <property type="entry name" value="Vaccinia Virus protein VP39"/>
    <property type="match status" value="2"/>
</dbReference>
<dbReference type="FunFam" id="3.40.50.150:FF:000008">
    <property type="entry name" value="DNA (Cytosine-5)-methyltransferase 3A isoform X1"/>
    <property type="match status" value="1"/>
</dbReference>
<evidence type="ECO:0000259" key="22">
    <source>
        <dbReference type="PROSITE" id="PS50021"/>
    </source>
</evidence>
<dbReference type="SMART" id="SM00293">
    <property type="entry name" value="PWWP"/>
    <property type="match status" value="1"/>
</dbReference>
<dbReference type="Pfam" id="PF00145">
    <property type="entry name" value="DNA_methylase"/>
    <property type="match status" value="1"/>
</dbReference>
<evidence type="ECO:0000313" key="26">
    <source>
        <dbReference type="Proteomes" id="UP000829720"/>
    </source>
</evidence>
<dbReference type="GO" id="GO:0032259">
    <property type="term" value="P:methylation"/>
    <property type="evidence" value="ECO:0007669"/>
    <property type="project" value="UniProtKB-KW"/>
</dbReference>
<keyword evidence="16" id="KW-0238">DNA-binding</keyword>
<evidence type="ECO:0000256" key="12">
    <source>
        <dbReference type="ARBA" id="ARBA00022723"/>
    </source>
</evidence>
<proteinExistence type="inferred from homology"/>
<evidence type="ECO:0000256" key="6">
    <source>
        <dbReference type="ARBA" id="ARBA00022491"/>
    </source>
</evidence>
<evidence type="ECO:0000256" key="15">
    <source>
        <dbReference type="ARBA" id="ARBA00022833"/>
    </source>
</evidence>
<dbReference type="InterPro" id="IPR050390">
    <property type="entry name" value="C5-Methyltransferase"/>
</dbReference>
<keyword evidence="11" id="KW-0493">Microtubule</keyword>
<evidence type="ECO:0000256" key="3">
    <source>
        <dbReference type="ARBA" id="ARBA00010729"/>
    </source>
</evidence>
<dbReference type="Gene3D" id="2.30.30.140">
    <property type="match status" value="1"/>
</dbReference>
<keyword evidence="14" id="KW-0498">Mitosis</keyword>
<keyword evidence="5" id="KW-0963">Cytoplasm</keyword>
<dbReference type="InterPro" id="IPR000313">
    <property type="entry name" value="PWWP_dom"/>
</dbReference>
<dbReference type="InterPro" id="IPR049554">
    <property type="entry name" value="DNMT3_ADD_PHD"/>
</dbReference>
<gene>
    <name evidence="25" type="ORF">AGOR_G00151930</name>
</gene>
<keyword evidence="13" id="KW-0863">Zinc-finger</keyword>
<dbReference type="Gene3D" id="1.10.418.10">
    <property type="entry name" value="Calponin-like domain"/>
    <property type="match status" value="1"/>
</dbReference>
<keyword evidence="19" id="KW-0131">Cell cycle</keyword>
<feature type="domain" description="PHD-type" evidence="24">
    <location>
        <begin position="1090"/>
        <end position="1222"/>
    </location>
</feature>
<dbReference type="EMBL" id="JAERUA010000014">
    <property type="protein sequence ID" value="KAI1890264.1"/>
    <property type="molecule type" value="Genomic_DNA"/>
</dbReference>
<dbReference type="Pfam" id="PF00307">
    <property type="entry name" value="CH"/>
    <property type="match status" value="1"/>
</dbReference>
<evidence type="ECO:0000256" key="16">
    <source>
        <dbReference type="ARBA" id="ARBA00023125"/>
    </source>
</evidence>
<feature type="region of interest" description="Disordered" evidence="21">
    <location>
        <begin position="136"/>
        <end position="164"/>
    </location>
</feature>
<dbReference type="Proteomes" id="UP000829720">
    <property type="component" value="Unassembled WGS sequence"/>
</dbReference>
<feature type="domain" description="PWWP" evidence="23">
    <location>
        <begin position="921"/>
        <end position="976"/>
    </location>
</feature>
<dbReference type="SUPFAM" id="SSF47576">
    <property type="entry name" value="Calponin-homology domain, CH-domain"/>
    <property type="match status" value="1"/>
</dbReference>
<dbReference type="InterPro" id="IPR001715">
    <property type="entry name" value="CH_dom"/>
</dbReference>
<evidence type="ECO:0000256" key="9">
    <source>
        <dbReference type="ARBA" id="ARBA00022679"/>
    </source>
</evidence>
<keyword evidence="17" id="KW-0206">Cytoskeleton</keyword>
<dbReference type="InterPro" id="IPR001525">
    <property type="entry name" value="C5_MeTfrase"/>
</dbReference>
<dbReference type="InterPro" id="IPR040552">
    <property type="entry name" value="DNMT3_ADD_GATA1-like"/>
</dbReference>
<dbReference type="SUPFAM" id="SSF53335">
    <property type="entry name" value="S-adenosyl-L-methionine-dependent methyltransferases"/>
    <property type="match status" value="1"/>
</dbReference>
<dbReference type="OrthoDB" id="641149at2759"/>
<evidence type="ECO:0000313" key="25">
    <source>
        <dbReference type="EMBL" id="KAI1890264.1"/>
    </source>
</evidence>
<evidence type="ECO:0000256" key="11">
    <source>
        <dbReference type="ARBA" id="ARBA00022701"/>
    </source>
</evidence>
<evidence type="ECO:0000256" key="19">
    <source>
        <dbReference type="ARBA" id="ARBA00023306"/>
    </source>
</evidence>
<dbReference type="InterPro" id="IPR036872">
    <property type="entry name" value="CH_dom_sf"/>
</dbReference>
<feature type="active site" evidence="20">
    <location>
        <position position="1318"/>
    </location>
</feature>
<evidence type="ECO:0000256" key="1">
    <source>
        <dbReference type="ARBA" id="ARBA00004123"/>
    </source>
</evidence>
<feature type="compositionally biased region" description="Polar residues" evidence="21">
    <location>
        <begin position="892"/>
        <end position="901"/>
    </location>
</feature>
<evidence type="ECO:0000259" key="24">
    <source>
        <dbReference type="PROSITE" id="PS51533"/>
    </source>
</evidence>
<evidence type="ECO:0000256" key="10">
    <source>
        <dbReference type="ARBA" id="ARBA00022691"/>
    </source>
</evidence>
<dbReference type="GO" id="GO:0005634">
    <property type="term" value="C:nucleus"/>
    <property type="evidence" value="ECO:0007669"/>
    <property type="project" value="UniProtKB-SubCell"/>
</dbReference>
<keyword evidence="10 20" id="KW-0949">S-adenosyl-L-methionine</keyword>
<accession>A0A8T3D3J6</accession>
<feature type="compositionally biased region" description="Basic residues" evidence="21">
    <location>
        <begin position="211"/>
        <end position="229"/>
    </location>
</feature>
<dbReference type="GO" id="GO:0008270">
    <property type="term" value="F:zinc ion binding"/>
    <property type="evidence" value="ECO:0007669"/>
    <property type="project" value="UniProtKB-KW"/>
</dbReference>
<dbReference type="PANTHER" id="PTHR23068">
    <property type="entry name" value="DNA CYTOSINE-5- -METHYLTRANSFERASE 3-RELATED"/>
    <property type="match status" value="1"/>
</dbReference>
<dbReference type="Pfam" id="PF21255">
    <property type="entry name" value="DNMT3_ADD_GATA1-like"/>
    <property type="match status" value="1"/>
</dbReference>
<reference evidence="25" key="1">
    <citation type="submission" date="2021-01" db="EMBL/GenBank/DDBJ databases">
        <authorList>
            <person name="Zahm M."/>
            <person name="Roques C."/>
            <person name="Cabau C."/>
            <person name="Klopp C."/>
            <person name="Donnadieu C."/>
            <person name="Jouanno E."/>
            <person name="Lampietro C."/>
            <person name="Louis A."/>
            <person name="Herpin A."/>
            <person name="Echchiki A."/>
            <person name="Berthelot C."/>
            <person name="Parey E."/>
            <person name="Roest-Crollius H."/>
            <person name="Braasch I."/>
            <person name="Postlethwait J."/>
            <person name="Bobe J."/>
            <person name="Montfort J."/>
            <person name="Bouchez O."/>
            <person name="Begum T."/>
            <person name="Mejri S."/>
            <person name="Adams A."/>
            <person name="Chen W.-J."/>
            <person name="Guiguen Y."/>
        </authorList>
    </citation>
    <scope>NUCLEOTIDE SEQUENCE</scope>
    <source>
        <tissue evidence="25">Blood</tissue>
    </source>
</reference>
<dbReference type="PANTHER" id="PTHR23068:SF53">
    <property type="entry name" value="DNA (CYTOSINE-5-)-METHYLTRANSFERASE"/>
    <property type="match status" value="1"/>
</dbReference>
<dbReference type="Gene3D" id="1.10.720.50">
    <property type="entry name" value="PWWP, helical domain"/>
    <property type="match status" value="1"/>
</dbReference>
<evidence type="ECO:0000256" key="17">
    <source>
        <dbReference type="ARBA" id="ARBA00023212"/>
    </source>
</evidence>
<dbReference type="GO" id="GO:0005874">
    <property type="term" value="C:microtubule"/>
    <property type="evidence" value="ECO:0007669"/>
    <property type="project" value="UniProtKB-KW"/>
</dbReference>
<feature type="region of interest" description="Disordered" evidence="21">
    <location>
        <begin position="211"/>
        <end position="246"/>
    </location>
</feature>
<dbReference type="InterPro" id="IPR029063">
    <property type="entry name" value="SAM-dependent_MTases_sf"/>
</dbReference>
<dbReference type="InterPro" id="IPR018117">
    <property type="entry name" value="C5_DNA_meth_AS"/>
</dbReference>
<dbReference type="GO" id="GO:0051718">
    <property type="term" value="F:DNA (cytosine-5-)-methyltransferase activity, acting on CpG substrates"/>
    <property type="evidence" value="ECO:0007669"/>
    <property type="project" value="TreeGrafter"/>
</dbReference>
<evidence type="ECO:0000256" key="7">
    <source>
        <dbReference type="ARBA" id="ARBA00022603"/>
    </source>
</evidence>
<dbReference type="GO" id="GO:0000122">
    <property type="term" value="P:negative regulation of transcription by RNA polymerase II"/>
    <property type="evidence" value="ECO:0007669"/>
    <property type="project" value="TreeGrafter"/>
</dbReference>
<evidence type="ECO:0000256" key="13">
    <source>
        <dbReference type="ARBA" id="ARBA00022771"/>
    </source>
</evidence>
<dbReference type="SUPFAM" id="SSF63748">
    <property type="entry name" value="Tudor/PWWP/MBT"/>
    <property type="match status" value="1"/>
</dbReference>
<feature type="domain" description="Calponin-homology (CH)" evidence="22">
    <location>
        <begin position="14"/>
        <end position="116"/>
    </location>
</feature>
<evidence type="ECO:0000256" key="21">
    <source>
        <dbReference type="SAM" id="MobiDB-lite"/>
    </source>
</evidence>
<evidence type="ECO:0000256" key="8">
    <source>
        <dbReference type="ARBA" id="ARBA00022618"/>
    </source>
</evidence>
<keyword evidence="12" id="KW-0479">Metal-binding</keyword>
<keyword evidence="18" id="KW-0539">Nucleus</keyword>
<dbReference type="FunFam" id="3.40.50.150:FF:000011">
    <property type="entry name" value="DNA methyltransferase 3 alpha"/>
    <property type="match status" value="1"/>
</dbReference>
<dbReference type="PROSITE" id="PS00094">
    <property type="entry name" value="C5_MTASE_1"/>
    <property type="match status" value="1"/>
</dbReference>
<dbReference type="FunFam" id="1.10.418.10:FF:000028">
    <property type="entry name" value="RP/EB family microtubule-associated protein"/>
    <property type="match status" value="1"/>
</dbReference>
<keyword evidence="15" id="KW-0862">Zinc</keyword>
<dbReference type="GO" id="GO:0051301">
    <property type="term" value="P:cell division"/>
    <property type="evidence" value="ECO:0007669"/>
    <property type="project" value="UniProtKB-KW"/>
</dbReference>
<keyword evidence="7 20" id="KW-0489">Methyltransferase</keyword>